<name>A0A9W9HYY2_9EURO</name>
<dbReference type="AlphaFoldDB" id="A0A9W9HYY2"/>
<dbReference type="Pfam" id="PF12710">
    <property type="entry name" value="HAD"/>
    <property type="match status" value="1"/>
</dbReference>
<dbReference type="GO" id="GO:0016791">
    <property type="term" value="F:phosphatase activity"/>
    <property type="evidence" value="ECO:0007669"/>
    <property type="project" value="InterPro"/>
</dbReference>
<protein>
    <submittedName>
        <fullName evidence="2">Pdp3-interacting factor 1</fullName>
    </submittedName>
</protein>
<dbReference type="InterPro" id="IPR036412">
    <property type="entry name" value="HAD-like_sf"/>
</dbReference>
<dbReference type="SUPFAM" id="SSF56784">
    <property type="entry name" value="HAD-like"/>
    <property type="match status" value="1"/>
</dbReference>
<dbReference type="InterPro" id="IPR023214">
    <property type="entry name" value="HAD_sf"/>
</dbReference>
<evidence type="ECO:0000313" key="2">
    <source>
        <dbReference type="EMBL" id="KAJ5161594.1"/>
    </source>
</evidence>
<evidence type="ECO:0000313" key="3">
    <source>
        <dbReference type="Proteomes" id="UP001146351"/>
    </source>
</evidence>
<sequence>MTNTNMKPTAPQKRKIIIFSDFDGTICMQDTGHVLVDNYGCGAAVRGEFERQIKSGERSFREVSNDMWGSLTIPFEDGFEIMEKTLTMDSGFKEFHNYCIENGFPFNVISAGLKPVLRRVLDSFLGEKTSSDIEIIANDAVIPTDGSKWLPVWRHNVDSGIDKALSVDEGRAQAEAQCEPDEIPLIIFIGDGVSDLAAARQADVLFARQGLALEKYCQENKIPFIPFVSFVDIKHEIEKISREDQAKTGGVGKPVRYNPRANMWRRISSKEAVPTLMAAATPTNEEKMFLWPETFSEPKPATINEGEATTF</sequence>
<dbReference type="Gene3D" id="3.90.1470.20">
    <property type="match status" value="1"/>
</dbReference>
<gene>
    <name evidence="2" type="ORF">N7492_006986</name>
</gene>
<comment type="caution">
    <text evidence="2">The sequence shown here is derived from an EMBL/GenBank/DDBJ whole genome shotgun (WGS) entry which is preliminary data.</text>
</comment>
<evidence type="ECO:0000256" key="1">
    <source>
        <dbReference type="ARBA" id="ARBA00022801"/>
    </source>
</evidence>
<keyword evidence="1" id="KW-0378">Hydrolase</keyword>
<dbReference type="NCBIfam" id="TIGR01489">
    <property type="entry name" value="DKMTPPase-SF"/>
    <property type="match status" value="1"/>
</dbReference>
<dbReference type="Proteomes" id="UP001146351">
    <property type="component" value="Unassembled WGS sequence"/>
</dbReference>
<dbReference type="PANTHER" id="PTHR28181">
    <property type="entry name" value="UPF0655 PROTEIN YCR015C"/>
    <property type="match status" value="1"/>
</dbReference>
<organism evidence="2 3">
    <name type="scientific">Penicillium capsulatum</name>
    <dbReference type="NCBI Taxonomy" id="69766"/>
    <lineage>
        <taxon>Eukaryota</taxon>
        <taxon>Fungi</taxon>
        <taxon>Dikarya</taxon>
        <taxon>Ascomycota</taxon>
        <taxon>Pezizomycotina</taxon>
        <taxon>Eurotiomycetes</taxon>
        <taxon>Eurotiomycetidae</taxon>
        <taxon>Eurotiales</taxon>
        <taxon>Aspergillaceae</taxon>
        <taxon>Penicillium</taxon>
    </lineage>
</organism>
<dbReference type="PANTHER" id="PTHR28181:SF2">
    <property type="entry name" value="PHOSPHORIC MONOESTER HYDROLASE"/>
    <property type="match status" value="1"/>
</dbReference>
<proteinExistence type="predicted"/>
<dbReference type="Gene3D" id="3.40.50.1000">
    <property type="entry name" value="HAD superfamily/HAD-like"/>
    <property type="match status" value="1"/>
</dbReference>
<reference evidence="2" key="1">
    <citation type="submission" date="2022-11" db="EMBL/GenBank/DDBJ databases">
        <authorList>
            <person name="Petersen C."/>
        </authorList>
    </citation>
    <scope>NUCLEOTIDE SEQUENCE</scope>
    <source>
        <strain evidence="2">IBT 21917</strain>
    </source>
</reference>
<dbReference type="OrthoDB" id="2342176at2759"/>
<reference evidence="2" key="2">
    <citation type="journal article" date="2023" name="IMA Fungus">
        <title>Comparative genomic study of the Penicillium genus elucidates a diverse pangenome and 15 lateral gene transfer events.</title>
        <authorList>
            <person name="Petersen C."/>
            <person name="Sorensen T."/>
            <person name="Nielsen M.R."/>
            <person name="Sondergaard T.E."/>
            <person name="Sorensen J.L."/>
            <person name="Fitzpatrick D.A."/>
            <person name="Frisvad J.C."/>
            <person name="Nielsen K.L."/>
        </authorList>
    </citation>
    <scope>NUCLEOTIDE SEQUENCE</scope>
    <source>
        <strain evidence="2">IBT 21917</strain>
    </source>
</reference>
<accession>A0A9W9HYY2</accession>
<dbReference type="EMBL" id="JAPQKO010000005">
    <property type="protein sequence ID" value="KAJ5161594.1"/>
    <property type="molecule type" value="Genomic_DNA"/>
</dbReference>
<dbReference type="InterPro" id="IPR006384">
    <property type="entry name" value="HAD_hydro_PyrdxlP_Pase-like"/>
</dbReference>
<dbReference type="InterPro" id="IPR050849">
    <property type="entry name" value="HAD-like_hydrolase_phosphatase"/>
</dbReference>
<dbReference type="NCBIfam" id="TIGR01488">
    <property type="entry name" value="HAD-SF-IB"/>
    <property type="match status" value="1"/>
</dbReference>
<keyword evidence="3" id="KW-1185">Reference proteome</keyword>